<dbReference type="Gene3D" id="3.40.50.300">
    <property type="entry name" value="P-loop containing nucleotide triphosphate hydrolases"/>
    <property type="match status" value="1"/>
</dbReference>
<gene>
    <name evidence="2" type="ORF">Asppvi_007858</name>
</gene>
<accession>A0A9P3EXL6</accession>
<keyword evidence="3" id="KW-1185">Reference proteome</keyword>
<comment type="caution">
    <text evidence="2">The sequence shown here is derived from an EMBL/GenBank/DDBJ whole genome shotgun (WGS) entry which is preliminary data.</text>
</comment>
<proteinExistence type="predicted"/>
<reference evidence="2 3" key="1">
    <citation type="submission" date="2018-10" db="EMBL/GenBank/DDBJ databases">
        <title>Pan-genome distribution and transcriptional activeness of fungal secondary metabolism genes in Aspergillus section Fumigati.</title>
        <authorList>
            <person name="Takahashi H."/>
            <person name="Umemura M."/>
            <person name="Ninomiya A."/>
            <person name="Kusuya Y."/>
            <person name="Urayama S."/>
            <person name="Shimizu M."/>
            <person name="Watanabe A."/>
            <person name="Kamei K."/>
            <person name="Yaguchi T."/>
            <person name="Hagiwara D."/>
        </authorList>
    </citation>
    <scope>NUCLEOTIDE SEQUENCE [LARGE SCALE GENOMIC DNA]</scope>
    <source>
        <strain evidence="2 3">IFM 55266</strain>
    </source>
</reference>
<evidence type="ECO:0000313" key="3">
    <source>
        <dbReference type="Proteomes" id="UP001043456"/>
    </source>
</evidence>
<dbReference type="RefSeq" id="XP_043159676.1">
    <property type="nucleotide sequence ID" value="XM_043303741.1"/>
</dbReference>
<sequence length="115" mass="13046">MLEISPLLAGWSGIEKPNDQIDLFNRRTLRHSGQMLFLDVKDSMDHHDAQQLSRLNTAHRSVAAALVIRLRSQRVANPTGIAVLTPYRMETSKCDDRPGALRQKDKRAIEKKESI</sequence>
<protein>
    <submittedName>
        <fullName evidence="2">Uncharacterized protein</fullName>
    </submittedName>
</protein>
<dbReference type="GeneID" id="67006468"/>
<dbReference type="InterPro" id="IPR027417">
    <property type="entry name" value="P-loop_NTPase"/>
</dbReference>
<dbReference type="AlphaFoldDB" id="A0A9P3EXL6"/>
<evidence type="ECO:0000256" key="1">
    <source>
        <dbReference type="SAM" id="MobiDB-lite"/>
    </source>
</evidence>
<name>A0A9P3EXL6_9EURO</name>
<feature type="region of interest" description="Disordered" evidence="1">
    <location>
        <begin position="92"/>
        <end position="115"/>
    </location>
</feature>
<organism evidence="2 3">
    <name type="scientific">Aspergillus pseudoviridinutans</name>
    <dbReference type="NCBI Taxonomy" id="1517512"/>
    <lineage>
        <taxon>Eukaryota</taxon>
        <taxon>Fungi</taxon>
        <taxon>Dikarya</taxon>
        <taxon>Ascomycota</taxon>
        <taxon>Pezizomycotina</taxon>
        <taxon>Eurotiomycetes</taxon>
        <taxon>Eurotiomycetidae</taxon>
        <taxon>Eurotiales</taxon>
        <taxon>Aspergillaceae</taxon>
        <taxon>Aspergillus</taxon>
        <taxon>Aspergillus subgen. Fumigati</taxon>
    </lineage>
</organism>
<evidence type="ECO:0000313" key="2">
    <source>
        <dbReference type="EMBL" id="GIJ88930.1"/>
    </source>
</evidence>
<dbReference type="EMBL" id="BHVY01000005">
    <property type="protein sequence ID" value="GIJ88930.1"/>
    <property type="molecule type" value="Genomic_DNA"/>
</dbReference>
<dbReference type="Proteomes" id="UP001043456">
    <property type="component" value="Unassembled WGS sequence"/>
</dbReference>